<dbReference type="EMBL" id="MT603863">
    <property type="protein sequence ID" value="QNN94714.1"/>
    <property type="molecule type" value="Genomic_DNA"/>
</dbReference>
<evidence type="ECO:0000313" key="13">
    <source>
        <dbReference type="Proteomes" id="UP000516062"/>
    </source>
</evidence>
<evidence type="ECO:0000313" key="9">
    <source>
        <dbReference type="EMBL" id="QNN94714.1"/>
    </source>
</evidence>
<evidence type="ECO:0000313" key="12">
    <source>
        <dbReference type="EMBL" id="QNN94829.1"/>
    </source>
</evidence>
<dbReference type="InterPro" id="IPR003391">
    <property type="entry name" value="Adeno_preterminal"/>
</dbReference>
<keyword evidence="8" id="KW-1133">Transmembrane helix</keyword>
<dbReference type="Proteomes" id="UP000516084">
    <property type="component" value="Segment"/>
</dbReference>
<keyword evidence="8" id="KW-0472">Membrane</keyword>
<evidence type="ECO:0000313" key="14">
    <source>
        <dbReference type="Proteomes" id="UP000516084"/>
    </source>
</evidence>
<dbReference type="EMBL" id="MT603868">
    <property type="protein sequence ID" value="QNN94829.1"/>
    <property type="molecule type" value="Genomic_DNA"/>
</dbReference>
<dbReference type="Pfam" id="PF02459">
    <property type="entry name" value="Adeno_terminal"/>
    <property type="match status" value="1"/>
</dbReference>
<keyword evidence="6" id="KW-0238">DNA-binding</keyword>
<evidence type="ECO:0000313" key="11">
    <source>
        <dbReference type="EMBL" id="QNN94779.1"/>
    </source>
</evidence>
<keyword evidence="1" id="KW-0597">Phosphoprotein</keyword>
<evidence type="ECO:0000256" key="1">
    <source>
        <dbReference type="ARBA" id="ARBA00022553"/>
    </source>
</evidence>
<organism evidence="11 15">
    <name type="scientific">Turkey adenovirus 3</name>
    <dbReference type="NCBI Taxonomy" id="41678"/>
    <lineage>
        <taxon>Viruses</taxon>
        <taxon>Varidnaviria</taxon>
        <taxon>Bamfordvirae</taxon>
        <taxon>Preplasmiviricota</taxon>
        <taxon>Polisuviricotina</taxon>
        <taxon>Pharingeaviricetes</taxon>
        <taxon>Rowavirales</taxon>
        <taxon>Adenoviridae</taxon>
        <taxon>Siadenovirus</taxon>
        <taxon>Siadenovirus gallopavotertii</taxon>
        <taxon>Turkey siadenovirus A</taxon>
    </lineage>
</organism>
<evidence type="ECO:0000313" key="10">
    <source>
        <dbReference type="EMBL" id="QNN94737.1"/>
    </source>
</evidence>
<name>A0A7G9UL78_9ADEN</name>
<evidence type="ECO:0000256" key="6">
    <source>
        <dbReference type="ARBA" id="ARBA00023125"/>
    </source>
</evidence>
<accession>A0A7G9UL78</accession>
<evidence type="ECO:0000256" key="3">
    <source>
        <dbReference type="ARBA" id="ARBA00022705"/>
    </source>
</evidence>
<dbReference type="Proteomes" id="UP000516229">
    <property type="component" value="Segment"/>
</dbReference>
<dbReference type="Proteomes" id="UP000516116">
    <property type="component" value="Segment"/>
</dbReference>
<dbReference type="EMBL" id="MT603864">
    <property type="protein sequence ID" value="QNN94737.1"/>
    <property type="molecule type" value="Genomic_DNA"/>
</dbReference>
<keyword evidence="3" id="KW-0235">DNA replication</keyword>
<sequence>MNQELINNYARLTNQEEDTIRFMHLTQFTDQVNIPMFVRSIPGLRWCSTFFNYQILMLENLAPQGPAVLNPPLNGLPPPHLLIGYAYLFNVNNNYRFESRTYTKLNYEADQSTTRRPRNFWSILSDCSYTINTSNVRTIPENYEDNLNQFQEEILINRIRADIESRSNMQGTGVTLQPEAYENINIQNEINKMYVTNLRDFINSKSFAFNQRYQYETEKDINTLKCINYTLELLAKFIYNWQFKDEKIYVPLKDNWLQILKTEYDKWQPEMDINYAVSYITALNSMIFPFKEWKTNLKGGARLRSGTRTDLPFLRQRENQRAITEQMRRNRGQIVSRFIDSLPLIRRIRRPPPSPVEEEDAGEGPSAGPEEEEMEEELGNEILRIFQNILNELRAELTEPAREHEIFSFGQLFYNLLQRANEQGRVTREFIRRFIFYFFIAEHISSTLFYYHALLNLNVIFRRYVNMQYVQVIMTGRDHEGNVNLHRVWTNTNISPFLRIFRTIINDLLIICDRRPDSIEQEQEEQEDLLTSLSHRPESGDPNDLLNQARLNEDLINTVTLSFKIKPIGLVTIATNRQIINNASAVRTQEMRRLRQPR</sequence>
<dbReference type="GO" id="GO:0039693">
    <property type="term" value="P:viral DNA genome replication"/>
    <property type="evidence" value="ECO:0007669"/>
    <property type="project" value="UniProtKB-KW"/>
</dbReference>
<feature type="region of interest" description="Disordered" evidence="7">
    <location>
        <begin position="348"/>
        <end position="374"/>
    </location>
</feature>
<dbReference type="Proteomes" id="UP000516062">
    <property type="component" value="Segment"/>
</dbReference>
<feature type="transmembrane region" description="Helical" evidence="8">
    <location>
        <begin position="434"/>
        <end position="454"/>
    </location>
</feature>
<evidence type="ECO:0000256" key="5">
    <source>
        <dbReference type="ARBA" id="ARBA00023124"/>
    </source>
</evidence>
<dbReference type="GO" id="GO:0006260">
    <property type="term" value="P:DNA replication"/>
    <property type="evidence" value="ECO:0007669"/>
    <property type="project" value="UniProtKB-KW"/>
</dbReference>
<reference evidence="11" key="2">
    <citation type="submission" date="2020-06" db="EMBL/GenBank/DDBJ databases">
        <authorList>
            <person name="Palomino-Tapia V.A."/>
            <person name="Mitevski D."/>
            <person name="Inglis T."/>
            <person name="Abdul-Careem F.M."/>
            <person name="van der Meer F."/>
        </authorList>
    </citation>
    <scope>NUCLEOTIDE SEQUENCE</scope>
    <source>
        <strain evidence="9">H.E.Vac - Vaccine</strain>
        <strain evidence="10">Oralvax HE - Vaccine</strain>
        <strain evidence="11">THEV/CA-AB/Turkey/18-0943/18</strain>
        <strain evidence="12">THEV/CA-AB/Turkey/18-1234/18</strain>
    </source>
</reference>
<keyword evidence="2" id="KW-1048">Host nucleus</keyword>
<evidence type="ECO:0000256" key="4">
    <source>
        <dbReference type="ARBA" id="ARBA00023109"/>
    </source>
</evidence>
<protein>
    <submittedName>
        <fullName evidence="11">PTP</fullName>
    </submittedName>
</protein>
<proteinExistence type="predicted"/>
<gene>
    <name evidence="11" type="primary">pTP</name>
</gene>
<keyword evidence="5" id="KW-0190">Covalent protein-DNA linkage</keyword>
<dbReference type="EMBL" id="MT603866">
    <property type="protein sequence ID" value="QNN94779.1"/>
    <property type="molecule type" value="Genomic_DNA"/>
</dbReference>
<keyword evidence="4" id="KW-1194">Viral DNA replication</keyword>
<reference evidence="13 14" key="1">
    <citation type="journal article" date="2020" name="Viruses">
        <title>Molecular Characterization of Hemorrhagic Enteritis Virus (HEV) Obtained from Clinical Samples in Western Canada 2017-2018.</title>
        <authorList>
            <person name="Palomino-Tapia V."/>
            <person name="Mitevski D."/>
            <person name="Inglis T."/>
            <person name="van der Meer F."/>
            <person name="Abdul-Careem M.F."/>
        </authorList>
    </citation>
    <scope>NUCLEOTIDE SEQUENCE [LARGE SCALE GENOMIC DNA]</scope>
    <source>
        <strain evidence="9">H.E.Vac - Vaccine</strain>
        <strain evidence="10">Oralvax HE - Vaccine</strain>
        <strain evidence="11">THEV/CA-AB/Turkey/18-0943/18</strain>
        <strain evidence="12">THEV/CA-AB/Turkey/18-1234/18</strain>
    </source>
</reference>
<feature type="region of interest" description="Disordered" evidence="7">
    <location>
        <begin position="523"/>
        <end position="543"/>
    </location>
</feature>
<evidence type="ECO:0000256" key="2">
    <source>
        <dbReference type="ARBA" id="ARBA00022562"/>
    </source>
</evidence>
<keyword evidence="8" id="KW-0812">Transmembrane</keyword>
<evidence type="ECO:0000313" key="15">
    <source>
        <dbReference type="Proteomes" id="UP000516229"/>
    </source>
</evidence>
<evidence type="ECO:0000256" key="8">
    <source>
        <dbReference type="SAM" id="Phobius"/>
    </source>
</evidence>
<dbReference type="GO" id="GO:0003677">
    <property type="term" value="F:DNA binding"/>
    <property type="evidence" value="ECO:0007669"/>
    <property type="project" value="UniProtKB-KW"/>
</dbReference>
<evidence type="ECO:0000256" key="7">
    <source>
        <dbReference type="SAM" id="MobiDB-lite"/>
    </source>
</evidence>